<keyword evidence="2" id="KW-1185">Reference proteome</keyword>
<dbReference type="Pfam" id="PF04883">
    <property type="entry name" value="HK97-gp10_like"/>
    <property type="match status" value="1"/>
</dbReference>
<evidence type="ECO:0000313" key="1">
    <source>
        <dbReference type="EMBL" id="PTE08208.1"/>
    </source>
</evidence>
<dbReference type="EMBL" id="PZJX01000040">
    <property type="protein sequence ID" value="PTE08208.1"/>
    <property type="molecule type" value="Genomic_DNA"/>
</dbReference>
<dbReference type="RefSeq" id="WP_107651094.1">
    <property type="nucleotide sequence ID" value="NZ_PZJX01000040.1"/>
</dbReference>
<proteinExistence type="predicted"/>
<name>A0A2T4IRL5_9HYPH</name>
<organism evidence="1 2">
    <name type="scientific">Mesorhizobium helmanticense</name>
    <dbReference type="NCBI Taxonomy" id="1776423"/>
    <lineage>
        <taxon>Bacteria</taxon>
        <taxon>Pseudomonadati</taxon>
        <taxon>Pseudomonadota</taxon>
        <taxon>Alphaproteobacteria</taxon>
        <taxon>Hyphomicrobiales</taxon>
        <taxon>Phyllobacteriaceae</taxon>
        <taxon>Mesorhizobium</taxon>
    </lineage>
</organism>
<dbReference type="Proteomes" id="UP000240259">
    <property type="component" value="Unassembled WGS sequence"/>
</dbReference>
<protein>
    <recommendedName>
        <fullName evidence="3">HK97 gp10 family phage protein</fullName>
    </recommendedName>
</protein>
<evidence type="ECO:0000313" key="2">
    <source>
        <dbReference type="Proteomes" id="UP000240259"/>
    </source>
</evidence>
<dbReference type="AlphaFoldDB" id="A0A2T4IRL5"/>
<accession>A0A2T4IRL5</accession>
<dbReference type="NCBIfam" id="TIGR01725">
    <property type="entry name" value="phge_HK97_gp10"/>
    <property type="match status" value="1"/>
</dbReference>
<comment type="caution">
    <text evidence="1">The sequence shown here is derived from an EMBL/GenBank/DDBJ whole genome shotgun (WGS) entry which is preliminary data.</text>
</comment>
<evidence type="ECO:0008006" key="3">
    <source>
        <dbReference type="Google" id="ProtNLM"/>
    </source>
</evidence>
<sequence>MANNGLRDFERRLKALPAAAKKAAKVALDTSADELARYQRLLAPREDGTLQASIQWHATAELTRTITAGGETTTVPARAGQGDYDYALAQEFGTQDMPANPFFWPGYRFTKKRIRGRVKRAISKGVKQAYGK</sequence>
<reference evidence="1 2" key="1">
    <citation type="submission" date="2018-03" db="EMBL/GenBank/DDBJ databases">
        <title>Genome sequence of the symbiotic type strain Mesorhizobium helmanticense CSLC115NT isolated from Lotus corniculatus nodules.</title>
        <authorList>
            <person name="Sannazzaro A.I."/>
            <person name="Torres Tejerizo G.A."/>
            <person name="Dip D."/>
            <person name="Caballero M."/>
            <person name="Pistorio M."/>
            <person name="Estrella M.J."/>
        </authorList>
    </citation>
    <scope>NUCLEOTIDE SEQUENCE [LARGE SCALE GENOMIC DNA]</scope>
    <source>
        <strain evidence="1 2">CSLC115N</strain>
    </source>
</reference>
<dbReference type="OrthoDB" id="8480914at2"/>
<dbReference type="InterPro" id="IPR010064">
    <property type="entry name" value="HK97-gp10_tail"/>
</dbReference>
<gene>
    <name evidence="1" type="ORF">C9427_21405</name>
</gene>